<gene>
    <name evidence="1" type="ORF">CS875_09420</name>
</gene>
<protein>
    <submittedName>
        <fullName evidence="1">Uncharacterized protein</fullName>
    </submittedName>
</protein>
<organism evidence="1 2">
    <name type="scientific">Brucella suis</name>
    <dbReference type="NCBI Taxonomy" id="29461"/>
    <lineage>
        <taxon>Bacteria</taxon>
        <taxon>Pseudomonadati</taxon>
        <taxon>Pseudomonadota</taxon>
        <taxon>Alphaproteobacteria</taxon>
        <taxon>Hyphomicrobiales</taxon>
        <taxon>Brucellaceae</taxon>
        <taxon>Brucella/Ochrobactrum group</taxon>
        <taxon>Brucella</taxon>
    </lineage>
</organism>
<sequence length="64" mass="6918">MSAGEPDGGLSETQFDVALEQGCGTFDPAPGRPKKYGGTVTYGPMGRFLLRFHHDVKEAFSRKA</sequence>
<dbReference type="Proteomes" id="UP000230889">
    <property type="component" value="Chromosome 1"/>
</dbReference>
<dbReference type="AlphaFoldDB" id="A0AAI8E9Q2"/>
<accession>A0AAI8E9Q2</accession>
<reference evidence="1 2" key="1">
    <citation type="submission" date="2017-10" db="EMBL/GenBank/DDBJ databases">
        <title>First isolation and characterization of Brucella suis from yak.</title>
        <authorList>
            <person name="Yang X."/>
            <person name="Wang N."/>
            <person name="Cao X."/>
            <person name="Bie P."/>
            <person name="Wang J."/>
            <person name="Lyu Y."/>
            <person name="Wu Q."/>
        </authorList>
    </citation>
    <scope>NUCLEOTIDE SEQUENCE [LARGE SCALE GENOMIC DNA]</scope>
    <source>
        <strain evidence="1 2">QH05</strain>
    </source>
</reference>
<proteinExistence type="predicted"/>
<name>A0AAI8E9Q2_BRUSS</name>
<evidence type="ECO:0000313" key="1">
    <source>
        <dbReference type="EMBL" id="ATQ52796.1"/>
    </source>
</evidence>
<dbReference type="EMBL" id="CP024420">
    <property type="protein sequence ID" value="ATQ52796.1"/>
    <property type="molecule type" value="Genomic_DNA"/>
</dbReference>
<evidence type="ECO:0000313" key="2">
    <source>
        <dbReference type="Proteomes" id="UP000230889"/>
    </source>
</evidence>